<comment type="miscellaneous">
    <text evidence="11">In the RecBCD complex, RecB has a slow 3'-5' helicase, an exonuclease activity and loads RecA onto ssDNA, RecD has a fast 5'-3' helicase activity, while RecC stimulates the ATPase and processivity of the RecB helicase and contributes to recognition of the Chi site.</text>
</comment>
<keyword evidence="3 11" id="KW-0227">DNA damage</keyword>
<evidence type="ECO:0000256" key="2">
    <source>
        <dbReference type="ARBA" id="ARBA00022741"/>
    </source>
</evidence>
<dbReference type="GO" id="GO:0043139">
    <property type="term" value="F:5'-3' DNA helicase activity"/>
    <property type="evidence" value="ECO:0007669"/>
    <property type="project" value="UniProtKB-UniRule"/>
</dbReference>
<comment type="function">
    <text evidence="11">A helicase/nuclease that prepares dsDNA breaks (DSB) for recombinational DNA repair. Binds to DSBs and unwinds DNA via a highly rapid and processive ATP-dependent bidirectional helicase activity. Unwinds dsDNA until it encounters a Chi (crossover hotspot instigator) sequence from the 3' direction. Cuts ssDNA a few nucleotides 3' to the Chi site. The properties and activities of the enzyme are changed at Chi. The Chi-altered holoenzyme produces a long 3'-ssDNA overhang and facilitates RecA-binding to the ssDNA for homologous DNA recombination and repair. Holoenzyme degrades any linearized DNA that is unable to undergo homologous recombination. In the holoenzyme this subunit has ssDNA-dependent ATPase and 5'-3' helicase activity. When added to pre-assembled RecBC greatly stimulates nuclease activity and augments holoenzyme processivity. Negatively regulates the RecA-loading ability of RecBCD.</text>
</comment>
<dbReference type="GO" id="GO:0005524">
    <property type="term" value="F:ATP binding"/>
    <property type="evidence" value="ECO:0007669"/>
    <property type="project" value="UniProtKB-UniRule"/>
</dbReference>
<evidence type="ECO:0000259" key="14">
    <source>
        <dbReference type="Pfam" id="PF21185"/>
    </source>
</evidence>
<feature type="region of interest" description="Disordered" evidence="12">
    <location>
        <begin position="45"/>
        <end position="64"/>
    </location>
</feature>
<reference evidence="15 16" key="1">
    <citation type="submission" date="2019-01" db="EMBL/GenBank/DDBJ databases">
        <title>Novel species of Nocardioides.</title>
        <authorList>
            <person name="Liu Q."/>
            <person name="Xin Y.-H."/>
        </authorList>
    </citation>
    <scope>NUCLEOTIDE SEQUENCE [LARGE SCALE GENOMIC DNA]</scope>
    <source>
        <strain evidence="15 16">CGMCC 4.6875</strain>
    </source>
</reference>
<sequence length="648" mass="68311">MAAPGLRPRDPSRRRALPLPAGDVRAGHARRRRHAVRRLLVAPAGGPRRGAVRPARRRTRGGDGAVSDVFEPVDAHDRDLALAATGVLATFNTAGVLTAADVHVASALGRLVGESDEAVLLAVALAVRAVRHGSVCLDLAAVPGSLPDRDLPWPAPAGWASAVSASPLVAAEVVHLEHGLVYLDRYHEQETQVLDDLRTRALVAHVVDRDLLEESLARVFPGAEADEQRAACWSAATRATTVVTGGPGTGKTTAVAGLLAALVEQAEASGVALRVALAAPTGKAAARLEQSVRASAARFGDADRARLADVSAMTLHRLLRQDPGNSTRFRHHRGNRLPHDLVVVDEASMVSLTMMARLLEAVRPEARLVLVGDPDQLSSVDAGAVLTDLVRGYEHRDDSPVAALRTAHRYGAEIGRLAEALRLGDADAAIDALRSGGDAVEWVADGDPAGTIRSAVLPHALAVHDAAAAGDAARALAALDRHRLLCAHRDGPFGVRHWNRRIEQWFTAETGVPVHDAAYPGRPILVSSNDYSLGVYNGDTGVVVAGPSGPRAAIATGVGSLDLAPSRLGDVETMHAMTIHKSQGSQADEVTVLLPDEESRLLTRELFYTAVTRAQRKVRVIGSESAVRAAIARQALRASGLRARLSDA</sequence>
<evidence type="ECO:0000313" key="15">
    <source>
        <dbReference type="EMBL" id="RYB99394.1"/>
    </source>
</evidence>
<evidence type="ECO:0000256" key="4">
    <source>
        <dbReference type="ARBA" id="ARBA00022801"/>
    </source>
</evidence>
<dbReference type="GO" id="GO:0000724">
    <property type="term" value="P:double-strand break repair via homologous recombination"/>
    <property type="evidence" value="ECO:0007669"/>
    <property type="project" value="UniProtKB-UniRule"/>
</dbReference>
<dbReference type="InterPro" id="IPR049550">
    <property type="entry name" value="RecD_N"/>
</dbReference>
<evidence type="ECO:0000256" key="11">
    <source>
        <dbReference type="HAMAP-Rule" id="MF_01487"/>
    </source>
</evidence>
<protein>
    <recommendedName>
        <fullName evidence="11">RecBCD enzyme subunit RecD</fullName>
        <ecNumber evidence="11">5.6.2.3</ecNumber>
    </recommendedName>
    <alternativeName>
        <fullName evidence="11">DNA 5'-3' helicase subunit RecD</fullName>
    </alternativeName>
    <alternativeName>
        <fullName evidence="11">Exonuclease V subunit RecD</fullName>
        <shortName evidence="11">ExoV subunit RecD</shortName>
    </alternativeName>
    <alternativeName>
        <fullName evidence="11">Helicase/nuclease RecBCD subunit RecD</fullName>
    </alternativeName>
</protein>
<evidence type="ECO:0000256" key="9">
    <source>
        <dbReference type="ARBA" id="ARBA00023204"/>
    </source>
</evidence>
<dbReference type="Gene3D" id="1.10.10.1020">
    <property type="entry name" value="RecBCD complex, subunit RecD, N-terminal domain"/>
    <property type="match status" value="1"/>
</dbReference>
<feature type="binding site" evidence="11">
    <location>
        <begin position="245"/>
        <end position="252"/>
    </location>
    <ligand>
        <name>ATP</name>
        <dbReference type="ChEBI" id="CHEBI:30616"/>
    </ligand>
</feature>
<dbReference type="GO" id="GO:0016887">
    <property type="term" value="F:ATP hydrolysis activity"/>
    <property type="evidence" value="ECO:0007669"/>
    <property type="project" value="RHEA"/>
</dbReference>
<dbReference type="SUPFAM" id="SSF52540">
    <property type="entry name" value="P-loop containing nucleoside triphosphate hydrolases"/>
    <property type="match status" value="1"/>
</dbReference>
<dbReference type="InterPro" id="IPR006344">
    <property type="entry name" value="RecD"/>
</dbReference>
<keyword evidence="7 11" id="KW-0067">ATP-binding</keyword>
<keyword evidence="6 11" id="KW-0269">Exonuclease</keyword>
<dbReference type="InterPro" id="IPR041851">
    <property type="entry name" value="RecD_N_sf"/>
</dbReference>
<dbReference type="CDD" id="cd18809">
    <property type="entry name" value="SF1_C_RecD"/>
    <property type="match status" value="1"/>
</dbReference>
<dbReference type="PANTHER" id="PTHR43788">
    <property type="entry name" value="DNA2/NAM7 HELICASE FAMILY MEMBER"/>
    <property type="match status" value="1"/>
</dbReference>
<dbReference type="GO" id="GO:0003677">
    <property type="term" value="F:DNA binding"/>
    <property type="evidence" value="ECO:0007669"/>
    <property type="project" value="UniProtKB-UniRule"/>
</dbReference>
<evidence type="ECO:0000256" key="8">
    <source>
        <dbReference type="ARBA" id="ARBA00023125"/>
    </source>
</evidence>
<evidence type="ECO:0000256" key="6">
    <source>
        <dbReference type="ARBA" id="ARBA00022839"/>
    </source>
</evidence>
<comment type="catalytic activity">
    <reaction evidence="11">
        <text>ATP + H2O = ADP + phosphate + H(+)</text>
        <dbReference type="Rhea" id="RHEA:13065"/>
        <dbReference type="ChEBI" id="CHEBI:15377"/>
        <dbReference type="ChEBI" id="CHEBI:15378"/>
        <dbReference type="ChEBI" id="CHEBI:30616"/>
        <dbReference type="ChEBI" id="CHEBI:43474"/>
        <dbReference type="ChEBI" id="CHEBI:456216"/>
        <dbReference type="EC" id="5.6.2.3"/>
    </reaction>
</comment>
<comment type="caution">
    <text evidence="15">The sequence shown here is derived from an EMBL/GenBank/DDBJ whole genome shotgun (WGS) entry which is preliminary data.</text>
</comment>
<evidence type="ECO:0000256" key="3">
    <source>
        <dbReference type="ARBA" id="ARBA00022763"/>
    </source>
</evidence>
<keyword evidence="10 11" id="KW-0413">Isomerase</keyword>
<dbReference type="Pfam" id="PF13538">
    <property type="entry name" value="UvrD_C_2"/>
    <property type="match status" value="1"/>
</dbReference>
<feature type="compositionally biased region" description="Basic residues" evidence="12">
    <location>
        <begin position="50"/>
        <end position="59"/>
    </location>
</feature>
<dbReference type="GO" id="GO:0017116">
    <property type="term" value="F:single-stranded DNA helicase activity"/>
    <property type="evidence" value="ECO:0007669"/>
    <property type="project" value="TreeGrafter"/>
</dbReference>
<keyword evidence="5 11" id="KW-0347">Helicase</keyword>
<dbReference type="EMBL" id="SDWU01000019">
    <property type="protein sequence ID" value="RYB99394.1"/>
    <property type="molecule type" value="Genomic_DNA"/>
</dbReference>
<feature type="region of interest" description="Disordered" evidence="12">
    <location>
        <begin position="1"/>
        <end position="22"/>
    </location>
</feature>
<dbReference type="Gene3D" id="3.40.50.300">
    <property type="entry name" value="P-loop containing nucleotide triphosphate hydrolases"/>
    <property type="match status" value="3"/>
</dbReference>
<dbReference type="AlphaFoldDB" id="A0A4Q2S8N3"/>
<dbReference type="CDD" id="cd17933">
    <property type="entry name" value="DEXSc_RecD-like"/>
    <property type="match status" value="1"/>
</dbReference>
<keyword evidence="16" id="KW-1185">Reference proteome</keyword>
<evidence type="ECO:0000256" key="10">
    <source>
        <dbReference type="ARBA" id="ARBA00023235"/>
    </source>
</evidence>
<dbReference type="OrthoDB" id="9763659at2"/>
<comment type="subunit">
    <text evidence="11">Heterotrimer of RecB, RecC and RecD. All subunits contribute to DNA-binding.</text>
</comment>
<dbReference type="GO" id="GO:0009338">
    <property type="term" value="C:exodeoxyribonuclease V complex"/>
    <property type="evidence" value="ECO:0007669"/>
    <property type="project" value="InterPro"/>
</dbReference>
<evidence type="ECO:0000259" key="13">
    <source>
        <dbReference type="Pfam" id="PF13538"/>
    </source>
</evidence>
<feature type="domain" description="UvrD-like helicase C-terminal" evidence="13">
    <location>
        <begin position="575"/>
        <end position="621"/>
    </location>
</feature>
<comment type="similarity">
    <text evidence="11">Belongs to the RecD family.</text>
</comment>
<dbReference type="EC" id="5.6.2.3" evidence="11"/>
<evidence type="ECO:0000313" key="16">
    <source>
        <dbReference type="Proteomes" id="UP000293291"/>
    </source>
</evidence>
<keyword evidence="9 11" id="KW-0234">DNA repair</keyword>
<dbReference type="Pfam" id="PF13604">
    <property type="entry name" value="AAA_30"/>
    <property type="match status" value="1"/>
</dbReference>
<dbReference type="Proteomes" id="UP000293291">
    <property type="component" value="Unassembled WGS sequence"/>
</dbReference>
<keyword evidence="1 11" id="KW-0540">Nuclease</keyword>
<dbReference type="HAMAP" id="MF_01487">
    <property type="entry name" value="RecD"/>
    <property type="match status" value="1"/>
</dbReference>
<dbReference type="InterPro" id="IPR027785">
    <property type="entry name" value="UvrD-like_helicase_C"/>
</dbReference>
<evidence type="ECO:0000256" key="7">
    <source>
        <dbReference type="ARBA" id="ARBA00022840"/>
    </source>
</evidence>
<organism evidence="15 16">
    <name type="scientific">Nocardioides ganghwensis</name>
    <dbReference type="NCBI Taxonomy" id="252230"/>
    <lineage>
        <taxon>Bacteria</taxon>
        <taxon>Bacillati</taxon>
        <taxon>Actinomycetota</taxon>
        <taxon>Actinomycetes</taxon>
        <taxon>Propionibacteriales</taxon>
        <taxon>Nocardioidaceae</taxon>
        <taxon>Nocardioides</taxon>
    </lineage>
</organism>
<keyword evidence="2 11" id="KW-0547">Nucleotide-binding</keyword>
<dbReference type="InterPro" id="IPR050534">
    <property type="entry name" value="Coronavir_polyprotein_1ab"/>
</dbReference>
<dbReference type="PANTHER" id="PTHR43788:SF6">
    <property type="entry name" value="DNA HELICASE B"/>
    <property type="match status" value="1"/>
</dbReference>
<accession>A0A4Q2S8N3</accession>
<evidence type="ECO:0000256" key="1">
    <source>
        <dbReference type="ARBA" id="ARBA00022722"/>
    </source>
</evidence>
<evidence type="ECO:0000256" key="5">
    <source>
        <dbReference type="ARBA" id="ARBA00022806"/>
    </source>
</evidence>
<dbReference type="GO" id="GO:0008854">
    <property type="term" value="F:exodeoxyribonuclease V activity"/>
    <property type="evidence" value="ECO:0007669"/>
    <property type="project" value="InterPro"/>
</dbReference>
<feature type="domain" description="RecBCD enzyme subunit RecD N-terminal" evidence="14">
    <location>
        <begin position="94"/>
        <end position="171"/>
    </location>
</feature>
<name>A0A4Q2S8N3_9ACTN</name>
<gene>
    <name evidence="11 15" type="primary">recD</name>
    <name evidence="15" type="ORF">EUA07_16340</name>
</gene>
<dbReference type="InterPro" id="IPR027417">
    <property type="entry name" value="P-loop_NTPase"/>
</dbReference>
<dbReference type="Pfam" id="PF21185">
    <property type="entry name" value="RecD_N"/>
    <property type="match status" value="1"/>
</dbReference>
<dbReference type="NCBIfam" id="TIGR01447">
    <property type="entry name" value="recD"/>
    <property type="match status" value="1"/>
</dbReference>
<proteinExistence type="inferred from homology"/>
<evidence type="ECO:0000256" key="12">
    <source>
        <dbReference type="SAM" id="MobiDB-lite"/>
    </source>
</evidence>
<keyword evidence="8 11" id="KW-0238">DNA-binding</keyword>
<keyword evidence="4 11" id="KW-0378">Hydrolase</keyword>